<feature type="compositionally biased region" description="Low complexity" evidence="1">
    <location>
        <begin position="92"/>
        <end position="106"/>
    </location>
</feature>
<dbReference type="Proteomes" id="UP000577707">
    <property type="component" value="Unassembled WGS sequence"/>
</dbReference>
<feature type="transmembrane region" description="Helical" evidence="2">
    <location>
        <begin position="50"/>
        <end position="69"/>
    </location>
</feature>
<feature type="region of interest" description="Disordered" evidence="1">
    <location>
        <begin position="92"/>
        <end position="116"/>
    </location>
</feature>
<dbReference type="EMBL" id="JACHXG010000017">
    <property type="protein sequence ID" value="MBB3092154.1"/>
    <property type="molecule type" value="Genomic_DNA"/>
</dbReference>
<sequence>MSDLDRRKLESLATRANVWAVVWLCIAGGAGVVSLLTYTDAASSPTGGYYIIWWGPVAFGVWLAIKNAIRATQIRALLRQVGSAALPQMSSSAVPPKVSPAEVAPSTHDPQTQDPQTIVRTSADYVSSSWSSAKRSDLTRGWLSLVATPRGLRLKFKADTGTSWALYASKIYEVALVAKGPNVIIEIVFKHPGEPVGIRTIVGPKGRIGEICRLLGHPIL</sequence>
<dbReference type="AlphaFoldDB" id="A0A7W5FBA6"/>
<keyword evidence="2" id="KW-0812">Transmembrane</keyword>
<evidence type="ECO:0000313" key="4">
    <source>
        <dbReference type="Proteomes" id="UP000577707"/>
    </source>
</evidence>
<keyword evidence="2" id="KW-0472">Membrane</keyword>
<evidence type="ECO:0000256" key="2">
    <source>
        <dbReference type="SAM" id="Phobius"/>
    </source>
</evidence>
<proteinExistence type="predicted"/>
<feature type="transmembrane region" description="Helical" evidence="2">
    <location>
        <begin position="16"/>
        <end position="38"/>
    </location>
</feature>
<dbReference type="RefSeq" id="WP_183551701.1">
    <property type="nucleotide sequence ID" value="NZ_BMQT01000017.1"/>
</dbReference>
<keyword evidence="4" id="KW-1185">Reference proteome</keyword>
<accession>A0A7W5FBA6</accession>
<evidence type="ECO:0000256" key="1">
    <source>
        <dbReference type="SAM" id="MobiDB-lite"/>
    </source>
</evidence>
<reference evidence="3 4" key="1">
    <citation type="submission" date="2020-08" db="EMBL/GenBank/DDBJ databases">
        <title>Genomic Encyclopedia of Type Strains, Phase III (KMG-III): the genomes of soil and plant-associated and newly described type strains.</title>
        <authorList>
            <person name="Whitman W."/>
        </authorList>
    </citation>
    <scope>NUCLEOTIDE SEQUENCE [LARGE SCALE GENOMIC DNA]</scope>
    <source>
        <strain evidence="3 4">CECT 3302</strain>
    </source>
</reference>
<evidence type="ECO:0000313" key="3">
    <source>
        <dbReference type="EMBL" id="MBB3092154.1"/>
    </source>
</evidence>
<organism evidence="3 4">
    <name type="scientific">Nocardioides albus</name>
    <dbReference type="NCBI Taxonomy" id="1841"/>
    <lineage>
        <taxon>Bacteria</taxon>
        <taxon>Bacillati</taxon>
        <taxon>Actinomycetota</taxon>
        <taxon>Actinomycetes</taxon>
        <taxon>Propionibacteriales</taxon>
        <taxon>Nocardioidaceae</taxon>
        <taxon>Nocardioides</taxon>
    </lineage>
</organism>
<gene>
    <name evidence="3" type="ORF">FHS12_005131</name>
</gene>
<keyword evidence="2" id="KW-1133">Transmembrane helix</keyword>
<name>A0A7W5FBA6_9ACTN</name>
<protein>
    <submittedName>
        <fullName evidence="3">Uncharacterized protein</fullName>
    </submittedName>
</protein>
<comment type="caution">
    <text evidence="3">The sequence shown here is derived from an EMBL/GenBank/DDBJ whole genome shotgun (WGS) entry which is preliminary data.</text>
</comment>